<feature type="transmembrane region" description="Helical" evidence="3">
    <location>
        <begin position="292"/>
        <end position="310"/>
    </location>
</feature>
<accession>A0ABZ0XGA0</accession>
<dbReference type="Proteomes" id="UP001326715">
    <property type="component" value="Chromosome"/>
</dbReference>
<evidence type="ECO:0000256" key="1">
    <source>
        <dbReference type="ARBA" id="ARBA00022737"/>
    </source>
</evidence>
<keyword evidence="3" id="KW-0472">Membrane</keyword>
<keyword evidence="3" id="KW-1133">Transmembrane helix</keyword>
<dbReference type="RefSeq" id="WP_072361555.1">
    <property type="nucleotide sequence ID" value="NZ_CP139972.1"/>
</dbReference>
<feature type="transmembrane region" description="Helical" evidence="3">
    <location>
        <begin position="84"/>
        <end position="106"/>
    </location>
</feature>
<keyword evidence="1" id="KW-0677">Repeat</keyword>
<dbReference type="EMBL" id="CP140154">
    <property type="protein sequence ID" value="WQG89313.1"/>
    <property type="molecule type" value="Genomic_DNA"/>
</dbReference>
<reference evidence="4 5" key="1">
    <citation type="submission" date="2023-11" db="EMBL/GenBank/DDBJ databases">
        <title>MicrobeMod: A computational toolkit for identifying prokaryotic methylation and restriction-modification with nanopore sequencing.</title>
        <authorList>
            <person name="Crits-Christoph A."/>
            <person name="Kang S.C."/>
            <person name="Lee H."/>
            <person name="Ostrov N."/>
        </authorList>
    </citation>
    <scope>NUCLEOTIDE SEQUENCE [LARGE SCALE GENOMIC DNA]</scope>
    <source>
        <strain evidence="4 5">ATCC 23090</strain>
    </source>
</reference>
<proteinExistence type="predicted"/>
<evidence type="ECO:0000313" key="5">
    <source>
        <dbReference type="Proteomes" id="UP001326715"/>
    </source>
</evidence>
<feature type="transmembrane region" description="Helical" evidence="3">
    <location>
        <begin position="346"/>
        <end position="363"/>
    </location>
</feature>
<gene>
    <name evidence="4" type="ORF">SR876_30750</name>
</gene>
<dbReference type="PANTHER" id="PTHR44227">
    <property type="match status" value="1"/>
</dbReference>
<feature type="transmembrane region" description="Helical" evidence="3">
    <location>
        <begin position="315"/>
        <end position="334"/>
    </location>
</feature>
<name>A0ABZ0XGA0_9BACT</name>
<organism evidence="4 5">
    <name type="scientific">Chitinophaga sancti</name>
    <dbReference type="NCBI Taxonomy" id="1004"/>
    <lineage>
        <taxon>Bacteria</taxon>
        <taxon>Pseudomonadati</taxon>
        <taxon>Bacteroidota</taxon>
        <taxon>Chitinophagia</taxon>
        <taxon>Chitinophagales</taxon>
        <taxon>Chitinophagaceae</taxon>
        <taxon>Chitinophaga</taxon>
    </lineage>
</organism>
<dbReference type="PANTHER" id="PTHR44227:SF3">
    <property type="entry name" value="PROTEIN O-MANNOSYL-TRANSFERASE TMTC4"/>
    <property type="match status" value="1"/>
</dbReference>
<feature type="transmembrane region" description="Helical" evidence="3">
    <location>
        <begin position="148"/>
        <end position="166"/>
    </location>
</feature>
<feature type="transmembrane region" description="Helical" evidence="3">
    <location>
        <begin position="173"/>
        <end position="201"/>
    </location>
</feature>
<evidence type="ECO:0008006" key="6">
    <source>
        <dbReference type="Google" id="ProtNLM"/>
    </source>
</evidence>
<keyword evidence="5" id="KW-1185">Reference proteome</keyword>
<feature type="transmembrane region" description="Helical" evidence="3">
    <location>
        <begin position="213"/>
        <end position="234"/>
    </location>
</feature>
<dbReference type="InterPro" id="IPR052346">
    <property type="entry name" value="O-mannosyl-transferase_TMTC"/>
</dbReference>
<keyword evidence="2" id="KW-0802">TPR repeat</keyword>
<keyword evidence="3" id="KW-0812">Transmembrane</keyword>
<feature type="transmembrane region" description="Helical" evidence="3">
    <location>
        <begin position="118"/>
        <end position="142"/>
    </location>
</feature>
<feature type="transmembrane region" description="Helical" evidence="3">
    <location>
        <begin position="254"/>
        <end position="272"/>
    </location>
</feature>
<protein>
    <recommendedName>
        <fullName evidence="6">Dolichyl-phosphate-mannose-protein mannosyltransferase</fullName>
    </recommendedName>
</protein>
<sequence length="425" mass="50611">MKTINLVVIAFLITCCLITYQQVFNNDFQYKWDDQWVVINPYTEEGLNHYNLWNVLTEFYHGQYAPVNEFFYILLYSFFGYDPFWFHTASLLVHISNVLLLYFLVLRIQLIRNKEQAGVWRIPFMTALLFAIHPFLVQAVAWMAASKIIIYTLFYLIALHFYITYITTGKYRYYLLVILFFIVSFGAKEQAVTLPVCLIMFDYFLQRNMHKRSVWLEKIPLFLLSIFFGILSIISQDRTANIDGQKIYPFYQRIILASYTLIEYLTKCLLPFKLSYLYVFPNNPGEPLQLRFWIYPIILLVMGYCLYRYYKQLGILLAGFIFFLIHIGIVLNLFSLKRFELVADRYAYLAAAGVFFSLAWLFEQLILKKVKLRKLYAAMIIVYCFGLGIYAYERTFVWHDSDTLKAELRYLLDKERAHFLNKSDY</sequence>
<feature type="transmembrane region" description="Helical" evidence="3">
    <location>
        <begin position="375"/>
        <end position="392"/>
    </location>
</feature>
<evidence type="ECO:0000256" key="3">
    <source>
        <dbReference type="SAM" id="Phobius"/>
    </source>
</evidence>
<evidence type="ECO:0000256" key="2">
    <source>
        <dbReference type="ARBA" id="ARBA00022803"/>
    </source>
</evidence>
<evidence type="ECO:0000313" key="4">
    <source>
        <dbReference type="EMBL" id="WQG89313.1"/>
    </source>
</evidence>